<reference evidence="1" key="1">
    <citation type="submission" date="2019-10" db="EMBL/GenBank/DDBJ databases">
        <authorList>
            <person name="Soares A.E.R."/>
            <person name="Aleixo A."/>
            <person name="Schneider P."/>
            <person name="Miyaki C.Y."/>
            <person name="Schneider M.P."/>
            <person name="Mello C."/>
            <person name="Vasconcelos A.T.R."/>
        </authorList>
    </citation>
    <scope>NUCLEOTIDE SEQUENCE</scope>
    <source>
        <tissue evidence="1">Muscle</tissue>
    </source>
</reference>
<proteinExistence type="predicted"/>
<gene>
    <name evidence="1" type="ORF">WISP_140814</name>
</gene>
<dbReference type="Proteomes" id="UP001145742">
    <property type="component" value="Unassembled WGS sequence"/>
</dbReference>
<organism evidence="1 2">
    <name type="scientific">Willisornis vidua</name>
    <name type="common">Xingu scale-backed antbird</name>
    <dbReference type="NCBI Taxonomy" id="1566151"/>
    <lineage>
        <taxon>Eukaryota</taxon>
        <taxon>Metazoa</taxon>
        <taxon>Chordata</taxon>
        <taxon>Craniata</taxon>
        <taxon>Vertebrata</taxon>
        <taxon>Euteleostomi</taxon>
        <taxon>Archelosauria</taxon>
        <taxon>Archosauria</taxon>
        <taxon>Dinosauria</taxon>
        <taxon>Saurischia</taxon>
        <taxon>Theropoda</taxon>
        <taxon>Coelurosauria</taxon>
        <taxon>Aves</taxon>
        <taxon>Neognathae</taxon>
        <taxon>Neoaves</taxon>
        <taxon>Telluraves</taxon>
        <taxon>Australaves</taxon>
        <taxon>Passeriformes</taxon>
        <taxon>Thamnophilidae</taxon>
        <taxon>Willisornis</taxon>
    </lineage>
</organism>
<sequence>MTRALFSSLINPEEQQEAEDLGPCLLDTPWFYSLQPLRFAARAEAILAWIQTNQHFGLSSSVTEPRLWLSIPEPHQMLDPNLLRTSVLKGYQLTWFKCLQLCSLPSLGQKCFSILAAGNVTPC</sequence>
<evidence type="ECO:0000313" key="2">
    <source>
        <dbReference type="Proteomes" id="UP001145742"/>
    </source>
</evidence>
<keyword evidence="2" id="KW-1185">Reference proteome</keyword>
<name>A0ABQ9CRG8_9PASS</name>
<protein>
    <submittedName>
        <fullName evidence="1">Uncharacterized protein</fullName>
    </submittedName>
</protein>
<dbReference type="EMBL" id="WHWB01034717">
    <property type="protein sequence ID" value="KAJ7405251.1"/>
    <property type="molecule type" value="Genomic_DNA"/>
</dbReference>
<comment type="caution">
    <text evidence="1">The sequence shown here is derived from an EMBL/GenBank/DDBJ whole genome shotgun (WGS) entry which is preliminary data.</text>
</comment>
<evidence type="ECO:0000313" key="1">
    <source>
        <dbReference type="EMBL" id="KAJ7405251.1"/>
    </source>
</evidence>
<accession>A0ABQ9CRG8</accession>